<dbReference type="AlphaFoldDB" id="A0A1N7IWJ7"/>
<evidence type="ECO:0000313" key="8">
    <source>
        <dbReference type="EMBL" id="SIS41407.1"/>
    </source>
</evidence>
<dbReference type="STRING" id="80876.SAMN05421779_101685"/>
<dbReference type="NCBIfam" id="NF001453">
    <property type="entry name" value="PRK00312.1"/>
    <property type="match status" value="1"/>
</dbReference>
<dbReference type="GO" id="GO:0005737">
    <property type="term" value="C:cytoplasm"/>
    <property type="evidence" value="ECO:0007669"/>
    <property type="project" value="UniProtKB-SubCell"/>
</dbReference>
<dbReference type="Pfam" id="PF01135">
    <property type="entry name" value="PCMT"/>
    <property type="match status" value="1"/>
</dbReference>
<dbReference type="RefSeq" id="WP_245821231.1">
    <property type="nucleotide sequence ID" value="NZ_FTOA01000001.1"/>
</dbReference>
<evidence type="ECO:0000256" key="4">
    <source>
        <dbReference type="ARBA" id="ARBA00022603"/>
    </source>
</evidence>
<keyword evidence="3 7" id="KW-0963">Cytoplasm</keyword>
<evidence type="ECO:0000256" key="5">
    <source>
        <dbReference type="ARBA" id="ARBA00022679"/>
    </source>
</evidence>
<comment type="catalytic activity">
    <reaction evidence="7">
        <text>[protein]-L-isoaspartate + S-adenosyl-L-methionine = [protein]-L-isoaspartate alpha-methyl ester + S-adenosyl-L-homocysteine</text>
        <dbReference type="Rhea" id="RHEA:12705"/>
        <dbReference type="Rhea" id="RHEA-COMP:12143"/>
        <dbReference type="Rhea" id="RHEA-COMP:12144"/>
        <dbReference type="ChEBI" id="CHEBI:57856"/>
        <dbReference type="ChEBI" id="CHEBI:59789"/>
        <dbReference type="ChEBI" id="CHEBI:90596"/>
        <dbReference type="ChEBI" id="CHEBI:90598"/>
        <dbReference type="EC" id="2.1.1.77"/>
    </reaction>
</comment>
<dbReference type="GO" id="GO:0032259">
    <property type="term" value="P:methylation"/>
    <property type="evidence" value="ECO:0007669"/>
    <property type="project" value="UniProtKB-KW"/>
</dbReference>
<dbReference type="Proteomes" id="UP000185678">
    <property type="component" value="Unassembled WGS sequence"/>
</dbReference>
<evidence type="ECO:0000256" key="7">
    <source>
        <dbReference type="HAMAP-Rule" id="MF_00090"/>
    </source>
</evidence>
<evidence type="ECO:0000256" key="3">
    <source>
        <dbReference type="ARBA" id="ARBA00022490"/>
    </source>
</evidence>
<dbReference type="GO" id="GO:0004719">
    <property type="term" value="F:protein-L-isoaspartate (D-aspartate) O-methyltransferase activity"/>
    <property type="evidence" value="ECO:0007669"/>
    <property type="project" value="UniProtKB-UniRule"/>
</dbReference>
<name>A0A1N7IWJ7_9PROT</name>
<keyword evidence="4 7" id="KW-0489">Methyltransferase</keyword>
<organism evidence="8 9">
    <name type="scientific">Insolitispirillum peregrinum</name>
    <dbReference type="NCBI Taxonomy" id="80876"/>
    <lineage>
        <taxon>Bacteria</taxon>
        <taxon>Pseudomonadati</taxon>
        <taxon>Pseudomonadota</taxon>
        <taxon>Alphaproteobacteria</taxon>
        <taxon>Rhodospirillales</taxon>
        <taxon>Novispirillaceae</taxon>
        <taxon>Insolitispirillum</taxon>
    </lineage>
</organism>
<dbReference type="Gene3D" id="3.40.50.150">
    <property type="entry name" value="Vaccinia Virus protein VP39"/>
    <property type="match status" value="1"/>
</dbReference>
<keyword evidence="9" id="KW-1185">Reference proteome</keyword>
<evidence type="ECO:0000256" key="2">
    <source>
        <dbReference type="ARBA" id="ARBA00005369"/>
    </source>
</evidence>
<dbReference type="InterPro" id="IPR029063">
    <property type="entry name" value="SAM-dependent_MTases_sf"/>
</dbReference>
<evidence type="ECO:0000256" key="6">
    <source>
        <dbReference type="ARBA" id="ARBA00022691"/>
    </source>
</evidence>
<comment type="function">
    <text evidence="7">Catalyzes the methyl esterification of L-isoaspartyl residues in peptides and proteins that result from spontaneous decomposition of normal L-aspartyl and L-asparaginyl residues. It plays a role in the repair and/or degradation of damaged proteins.</text>
</comment>
<dbReference type="NCBIfam" id="TIGR00080">
    <property type="entry name" value="pimt"/>
    <property type="match status" value="1"/>
</dbReference>
<gene>
    <name evidence="7" type="primary">pcm</name>
    <name evidence="8" type="ORF">SAMN05421779_101685</name>
</gene>
<dbReference type="PANTHER" id="PTHR11579">
    <property type="entry name" value="PROTEIN-L-ISOASPARTATE O-METHYLTRANSFERASE"/>
    <property type="match status" value="1"/>
</dbReference>
<dbReference type="PROSITE" id="PS01279">
    <property type="entry name" value="PCMT"/>
    <property type="match status" value="1"/>
</dbReference>
<dbReference type="SUPFAM" id="SSF53335">
    <property type="entry name" value="S-adenosyl-L-methionine-dependent methyltransferases"/>
    <property type="match status" value="1"/>
</dbReference>
<dbReference type="EC" id="2.1.1.77" evidence="7"/>
<protein>
    <recommendedName>
        <fullName evidence="7">Protein-L-isoaspartate O-methyltransferase</fullName>
        <ecNumber evidence="7">2.1.1.77</ecNumber>
    </recommendedName>
    <alternativeName>
        <fullName evidence="7">L-isoaspartyl protein carboxyl methyltransferase</fullName>
    </alternativeName>
    <alternativeName>
        <fullName evidence="7">Protein L-isoaspartyl methyltransferase</fullName>
    </alternativeName>
    <alternativeName>
        <fullName evidence="7">Protein-beta-aspartate methyltransferase</fullName>
        <shortName evidence="7">PIMT</shortName>
    </alternativeName>
</protein>
<dbReference type="GO" id="GO:0030091">
    <property type="term" value="P:protein repair"/>
    <property type="evidence" value="ECO:0007669"/>
    <property type="project" value="UniProtKB-UniRule"/>
</dbReference>
<dbReference type="EMBL" id="FTOA01000001">
    <property type="protein sequence ID" value="SIS41407.1"/>
    <property type="molecule type" value="Genomic_DNA"/>
</dbReference>
<evidence type="ECO:0000256" key="1">
    <source>
        <dbReference type="ARBA" id="ARBA00004496"/>
    </source>
</evidence>
<dbReference type="InterPro" id="IPR000682">
    <property type="entry name" value="PCMT"/>
</dbReference>
<dbReference type="HAMAP" id="MF_00090">
    <property type="entry name" value="PIMT"/>
    <property type="match status" value="1"/>
</dbReference>
<comment type="similarity">
    <text evidence="2 7">Belongs to the methyltransferase superfamily. L-isoaspartyl/D-aspartyl protein methyltransferase family.</text>
</comment>
<keyword evidence="5 7" id="KW-0808">Transferase</keyword>
<keyword evidence="6 7" id="KW-0949">S-adenosyl-L-methionine</keyword>
<dbReference type="CDD" id="cd02440">
    <property type="entry name" value="AdoMet_MTases"/>
    <property type="match status" value="1"/>
</dbReference>
<accession>A0A1N7IWJ7</accession>
<dbReference type="PANTHER" id="PTHR11579:SF0">
    <property type="entry name" value="PROTEIN-L-ISOASPARTATE(D-ASPARTATE) O-METHYLTRANSFERASE"/>
    <property type="match status" value="1"/>
</dbReference>
<proteinExistence type="inferred from homology"/>
<feature type="active site" evidence="7">
    <location>
        <position position="56"/>
    </location>
</feature>
<evidence type="ECO:0000313" key="9">
    <source>
        <dbReference type="Proteomes" id="UP000185678"/>
    </source>
</evidence>
<comment type="subcellular location">
    <subcellularLocation>
        <location evidence="1 7">Cytoplasm</location>
    </subcellularLocation>
</comment>
<sequence length="211" mass="23507">MGWDSLYPQLLAAGVSDARVLEAMASIPRESFLAPHQYGEAYTDRALPIACGQTISQPIVVGLMTQALMLTGQEKVLEVGTGSGYQAAILSRLCRRLYSLERHRDLHTTATARFQDLRLRNITTLLGDGWRGWPEQGPFDRIIVTAAADEIPQTLTEQLTVGGIMVIPVGEQYQDQQMLRIYRSEQGFHVEELFPVRFVPMVRGLATGGRY</sequence>
<dbReference type="FunFam" id="3.40.50.150:FF:000010">
    <property type="entry name" value="Protein-L-isoaspartate O-methyltransferase"/>
    <property type="match status" value="1"/>
</dbReference>
<reference evidence="8 9" key="1">
    <citation type="submission" date="2017-01" db="EMBL/GenBank/DDBJ databases">
        <authorList>
            <person name="Mah S.A."/>
            <person name="Swanson W.J."/>
            <person name="Moy G.W."/>
            <person name="Vacquier V.D."/>
        </authorList>
    </citation>
    <scope>NUCLEOTIDE SEQUENCE [LARGE SCALE GENOMIC DNA]</scope>
    <source>
        <strain evidence="8 9">DSM 11589</strain>
    </source>
</reference>